<protein>
    <recommendedName>
        <fullName evidence="3">Glycosyl hydrolase-like 10 domain-containing protein</fullName>
    </recommendedName>
</protein>
<dbReference type="EMBL" id="MFAK01000014">
    <property type="protein sequence ID" value="OGD75154.1"/>
    <property type="molecule type" value="Genomic_DNA"/>
</dbReference>
<dbReference type="AlphaFoldDB" id="A0A1F5F729"/>
<name>A0A1F5F729_9BACT</name>
<comment type="caution">
    <text evidence="1">The sequence shown here is derived from an EMBL/GenBank/DDBJ whole genome shotgun (WGS) entry which is preliminary data.</text>
</comment>
<reference evidence="1 2" key="1">
    <citation type="journal article" date="2016" name="Nat. Commun.">
        <title>Thousands of microbial genomes shed light on interconnected biogeochemical processes in an aquifer system.</title>
        <authorList>
            <person name="Anantharaman K."/>
            <person name="Brown C.T."/>
            <person name="Hug L.A."/>
            <person name="Sharon I."/>
            <person name="Castelle C.J."/>
            <person name="Probst A.J."/>
            <person name="Thomas B.C."/>
            <person name="Singh A."/>
            <person name="Wilkins M.J."/>
            <person name="Karaoz U."/>
            <person name="Brodie E.L."/>
            <person name="Williams K.H."/>
            <person name="Hubbard S.S."/>
            <person name="Banfield J.F."/>
        </authorList>
    </citation>
    <scope>NUCLEOTIDE SEQUENCE [LARGE SCALE GENOMIC DNA]</scope>
</reference>
<evidence type="ECO:0008006" key="3">
    <source>
        <dbReference type="Google" id="ProtNLM"/>
    </source>
</evidence>
<evidence type="ECO:0000313" key="1">
    <source>
        <dbReference type="EMBL" id="OGD75154.1"/>
    </source>
</evidence>
<evidence type="ECO:0000313" key="2">
    <source>
        <dbReference type="Proteomes" id="UP000176191"/>
    </source>
</evidence>
<dbReference type="Pfam" id="PF14885">
    <property type="entry name" value="GHL15"/>
    <property type="match status" value="1"/>
</dbReference>
<dbReference type="Proteomes" id="UP000176191">
    <property type="component" value="Unassembled WGS sequence"/>
</dbReference>
<sequence>MTKLYFLLINLFFIVILSPAHPALAVEEAPLLTVYSGVIGRDVSQPDFLDDLIALNPLYYFANPFHSQSVLTTTRIQEIHSQLPRTQIIRHLTCCSLFNQKKLDSPIAQINFSTQNTQAEFDDAWANHRDAFMKNSRGEYVYHQNEPNGEMWVNPEQGYLLDPASSFYKEFLYDKIKEHILTSGYDGVYLDLMYPVFMNTFYYSVPAINSHPITDQQWRDKLISLNRYLQNRRQNDPNPKMRNALIITNSVGGGPGDSNDPIDRVQFNRDLQTQGVQIENPFYNFATMSHNNWLAKVNQIRDISSLRNNRMTGWLNYHHADKMDDQAQCDQHSLFAYTSYLLGNNSPNFAFYFLCKIQEDNRVRRIHASEKLTRISLGTPSSAYQQLASGLYVREYTHGFAIVNPTSSALNYKPNTNLYNAYSSTTYPQNINLTLSAKTGLVLLKNAPSTLPADFNSDGTVNLLDYNLLKTGFGTTYNLLDYNTLRSQWGQ</sequence>
<accession>A0A1F5F729</accession>
<dbReference type="InterPro" id="IPR029455">
    <property type="entry name" value="GHL15"/>
</dbReference>
<gene>
    <name evidence="1" type="ORF">A2228_03560</name>
</gene>
<proteinExistence type="predicted"/>
<organism evidence="1 2">
    <name type="scientific">Candidatus Collierbacteria bacterium RIFOXYA2_FULL_46_10</name>
    <dbReference type="NCBI Taxonomy" id="1817726"/>
    <lineage>
        <taxon>Bacteria</taxon>
        <taxon>Candidatus Collieribacteriota</taxon>
    </lineage>
</organism>